<dbReference type="KEGG" id="fli:Fleli_3278"/>
<dbReference type="STRING" id="880071.Fleli_3278"/>
<sequence length="90" mass="10783">MNYLFAYLFLINIASGIIFWLDKRKAIQSKRRIKENTLHFYELLGGVFSILFLMYQIRHKNQKKGYFLITYLIALLWIGLVGFVVFKFKP</sequence>
<proteinExistence type="predicted"/>
<evidence type="ECO:0000313" key="2">
    <source>
        <dbReference type="EMBL" id="AFM05608.1"/>
    </source>
</evidence>
<reference evidence="3" key="1">
    <citation type="submission" date="2012-06" db="EMBL/GenBank/DDBJ databases">
        <title>The complete genome of Flexibacter litoralis DSM 6794.</title>
        <authorList>
            <person name="Lucas S."/>
            <person name="Copeland A."/>
            <person name="Lapidus A."/>
            <person name="Glavina del Rio T."/>
            <person name="Dalin E."/>
            <person name="Tice H."/>
            <person name="Bruce D."/>
            <person name="Goodwin L."/>
            <person name="Pitluck S."/>
            <person name="Peters L."/>
            <person name="Ovchinnikova G."/>
            <person name="Lu M."/>
            <person name="Kyrpides N."/>
            <person name="Mavromatis K."/>
            <person name="Ivanova N."/>
            <person name="Brettin T."/>
            <person name="Detter J.C."/>
            <person name="Han C."/>
            <person name="Larimer F."/>
            <person name="Land M."/>
            <person name="Hauser L."/>
            <person name="Markowitz V."/>
            <person name="Cheng J.-F."/>
            <person name="Hugenholtz P."/>
            <person name="Woyke T."/>
            <person name="Wu D."/>
            <person name="Spring S."/>
            <person name="Lang E."/>
            <person name="Kopitz M."/>
            <person name="Brambilla E."/>
            <person name="Klenk H.-P."/>
            <person name="Eisen J.A."/>
        </authorList>
    </citation>
    <scope>NUCLEOTIDE SEQUENCE [LARGE SCALE GENOMIC DNA]</scope>
    <source>
        <strain evidence="3">ATCC 23117 / DSM 6794 / NBRC 15988 / NCIMB 1366 / Sio-4</strain>
    </source>
</reference>
<organism evidence="2 3">
    <name type="scientific">Bernardetia litoralis (strain ATCC 23117 / DSM 6794 / NBRC 15988 / NCIMB 1366 / Fx l1 / Sio-4)</name>
    <name type="common">Flexibacter litoralis</name>
    <dbReference type="NCBI Taxonomy" id="880071"/>
    <lineage>
        <taxon>Bacteria</taxon>
        <taxon>Pseudomonadati</taxon>
        <taxon>Bacteroidota</taxon>
        <taxon>Cytophagia</taxon>
        <taxon>Cytophagales</taxon>
        <taxon>Bernardetiaceae</taxon>
        <taxon>Bernardetia</taxon>
    </lineage>
</organism>
<gene>
    <name evidence="2" type="ordered locus">Fleli_3278</name>
</gene>
<dbReference type="eggNOG" id="COG3326">
    <property type="taxonomic scope" value="Bacteria"/>
</dbReference>
<dbReference type="AlphaFoldDB" id="I4ANS3"/>
<keyword evidence="3" id="KW-1185">Reference proteome</keyword>
<dbReference type="RefSeq" id="WP_014799037.1">
    <property type="nucleotide sequence ID" value="NC_018018.1"/>
</dbReference>
<dbReference type="Proteomes" id="UP000006054">
    <property type="component" value="Chromosome"/>
</dbReference>
<accession>I4ANS3</accession>
<dbReference type="OrthoDB" id="1080927at2"/>
<keyword evidence="1" id="KW-0812">Transmembrane</keyword>
<feature type="transmembrane region" description="Helical" evidence="1">
    <location>
        <begin position="41"/>
        <end position="59"/>
    </location>
</feature>
<protein>
    <submittedName>
        <fullName evidence="2">Putative membrane protein</fullName>
    </submittedName>
</protein>
<dbReference type="HOGENOM" id="CLU_091970_3_2_10"/>
<dbReference type="InterPro" id="IPR010718">
    <property type="entry name" value="DUF1294"/>
</dbReference>
<keyword evidence="1" id="KW-1133">Transmembrane helix</keyword>
<evidence type="ECO:0000313" key="3">
    <source>
        <dbReference type="Proteomes" id="UP000006054"/>
    </source>
</evidence>
<feature type="transmembrane region" description="Helical" evidence="1">
    <location>
        <begin position="6"/>
        <end position="21"/>
    </location>
</feature>
<dbReference type="EMBL" id="CP003345">
    <property type="protein sequence ID" value="AFM05608.1"/>
    <property type="molecule type" value="Genomic_DNA"/>
</dbReference>
<evidence type="ECO:0000256" key="1">
    <source>
        <dbReference type="SAM" id="Phobius"/>
    </source>
</evidence>
<feature type="transmembrane region" description="Helical" evidence="1">
    <location>
        <begin position="65"/>
        <end position="86"/>
    </location>
</feature>
<keyword evidence="1" id="KW-0472">Membrane</keyword>
<dbReference type="Pfam" id="PF06961">
    <property type="entry name" value="DUF1294"/>
    <property type="match status" value="1"/>
</dbReference>
<name>I4ANS3_BERLS</name>